<evidence type="ECO:0000313" key="2">
    <source>
        <dbReference type="Proteomes" id="UP001221757"/>
    </source>
</evidence>
<name>A0AAD7DVH6_MYCRO</name>
<dbReference type="Proteomes" id="UP001221757">
    <property type="component" value="Unassembled WGS sequence"/>
</dbReference>
<evidence type="ECO:0000313" key="1">
    <source>
        <dbReference type="EMBL" id="KAJ7700730.1"/>
    </source>
</evidence>
<organism evidence="1 2">
    <name type="scientific">Mycena rosella</name>
    <name type="common">Pink bonnet</name>
    <name type="synonym">Agaricus rosellus</name>
    <dbReference type="NCBI Taxonomy" id="1033263"/>
    <lineage>
        <taxon>Eukaryota</taxon>
        <taxon>Fungi</taxon>
        <taxon>Dikarya</taxon>
        <taxon>Basidiomycota</taxon>
        <taxon>Agaricomycotina</taxon>
        <taxon>Agaricomycetes</taxon>
        <taxon>Agaricomycetidae</taxon>
        <taxon>Agaricales</taxon>
        <taxon>Marasmiineae</taxon>
        <taxon>Mycenaceae</taxon>
        <taxon>Mycena</taxon>
    </lineage>
</organism>
<accession>A0AAD7DVH6</accession>
<keyword evidence="2" id="KW-1185">Reference proteome</keyword>
<dbReference type="EMBL" id="JARKIE010000019">
    <property type="protein sequence ID" value="KAJ7700730.1"/>
    <property type="molecule type" value="Genomic_DNA"/>
</dbReference>
<sequence>MTRVRRRVEYAYGHVCLCRRQPARHRCCARSSGATTLPCACAGTVLCAPSDSVNTRPGQKT</sequence>
<protein>
    <submittedName>
        <fullName evidence="1">Uncharacterized protein</fullName>
    </submittedName>
</protein>
<proteinExistence type="predicted"/>
<dbReference type="AlphaFoldDB" id="A0AAD7DVH6"/>
<gene>
    <name evidence="1" type="ORF">B0H17DRAFT_1046456</name>
</gene>
<reference evidence="1" key="1">
    <citation type="submission" date="2023-03" db="EMBL/GenBank/DDBJ databases">
        <title>Massive genome expansion in bonnet fungi (Mycena s.s.) driven by repeated elements and novel gene families across ecological guilds.</title>
        <authorList>
            <consortium name="Lawrence Berkeley National Laboratory"/>
            <person name="Harder C.B."/>
            <person name="Miyauchi S."/>
            <person name="Viragh M."/>
            <person name="Kuo A."/>
            <person name="Thoen E."/>
            <person name="Andreopoulos B."/>
            <person name="Lu D."/>
            <person name="Skrede I."/>
            <person name="Drula E."/>
            <person name="Henrissat B."/>
            <person name="Morin E."/>
            <person name="Kohler A."/>
            <person name="Barry K."/>
            <person name="LaButti K."/>
            <person name="Morin E."/>
            <person name="Salamov A."/>
            <person name="Lipzen A."/>
            <person name="Mereny Z."/>
            <person name="Hegedus B."/>
            <person name="Baldrian P."/>
            <person name="Stursova M."/>
            <person name="Weitz H."/>
            <person name="Taylor A."/>
            <person name="Grigoriev I.V."/>
            <person name="Nagy L.G."/>
            <person name="Martin F."/>
            <person name="Kauserud H."/>
        </authorList>
    </citation>
    <scope>NUCLEOTIDE SEQUENCE</scope>
    <source>
        <strain evidence="1">CBHHK067</strain>
    </source>
</reference>
<comment type="caution">
    <text evidence="1">The sequence shown here is derived from an EMBL/GenBank/DDBJ whole genome shotgun (WGS) entry which is preliminary data.</text>
</comment>